<reference evidence="6" key="1">
    <citation type="submission" date="2017-05" db="EMBL/GenBank/DDBJ databases">
        <authorList>
            <person name="Barney B.M."/>
        </authorList>
    </citation>
    <scope>NUCLEOTIDE SEQUENCE [LARGE SCALE GENOMIC DNA]</scope>
    <source>
        <strain evidence="6">PSBB022</strain>
    </source>
</reference>
<dbReference type="SUPFAM" id="SSF53335">
    <property type="entry name" value="S-adenosyl-L-methionine-dependent methyltransferases"/>
    <property type="match status" value="1"/>
</dbReference>
<dbReference type="GO" id="GO:0046872">
    <property type="term" value="F:metal ion binding"/>
    <property type="evidence" value="ECO:0007669"/>
    <property type="project" value="UniProtKB-KW"/>
</dbReference>
<evidence type="ECO:0000256" key="2">
    <source>
        <dbReference type="PIRSR" id="PIRSR018249-2"/>
    </source>
</evidence>
<dbReference type="Proteomes" id="UP000216101">
    <property type="component" value="Unassembled WGS sequence"/>
</dbReference>
<dbReference type="GO" id="GO:0032259">
    <property type="term" value="P:methylation"/>
    <property type="evidence" value="ECO:0007669"/>
    <property type="project" value="UniProtKB-KW"/>
</dbReference>
<organism evidence="5 6">
    <name type="scientific">Cellvibrio mixtus</name>
    <dbReference type="NCBI Taxonomy" id="39650"/>
    <lineage>
        <taxon>Bacteria</taxon>
        <taxon>Pseudomonadati</taxon>
        <taxon>Pseudomonadota</taxon>
        <taxon>Gammaproteobacteria</taxon>
        <taxon>Cellvibrionales</taxon>
        <taxon>Cellvibrionaceae</taxon>
        <taxon>Cellvibrio</taxon>
    </lineage>
</organism>
<evidence type="ECO:0000256" key="1">
    <source>
        <dbReference type="PIRSR" id="PIRSR018249-1"/>
    </source>
</evidence>
<dbReference type="InterPro" id="IPR041698">
    <property type="entry name" value="Methyltransf_25"/>
</dbReference>
<evidence type="ECO:0000313" key="6">
    <source>
        <dbReference type="Proteomes" id="UP000216101"/>
    </source>
</evidence>
<comment type="caution">
    <text evidence="5">The sequence shown here is derived from an EMBL/GenBank/DDBJ whole genome shotgun (WGS) entry which is preliminary data.</text>
</comment>
<dbReference type="InterPro" id="IPR016718">
    <property type="entry name" value="rRNA_m1G-MeTrfase_A_prd"/>
</dbReference>
<keyword evidence="5" id="KW-0489">Methyltransferase</keyword>
<keyword evidence="1" id="KW-0862">Zinc</keyword>
<dbReference type="EMBL" id="NHNI01000002">
    <property type="protein sequence ID" value="OZY84590.1"/>
    <property type="molecule type" value="Genomic_DNA"/>
</dbReference>
<dbReference type="AlphaFoldDB" id="A0A266Q413"/>
<gene>
    <name evidence="5" type="ORF">CBP51_15505</name>
</gene>
<name>A0A266Q413_9GAMM</name>
<feature type="domain" description="Methyltransferase" evidence="3">
    <location>
        <begin position="86"/>
        <end position="175"/>
    </location>
</feature>
<dbReference type="PANTHER" id="PTHR43591">
    <property type="entry name" value="METHYLTRANSFERASE"/>
    <property type="match status" value="1"/>
</dbReference>
<dbReference type="GO" id="GO:0008168">
    <property type="term" value="F:methyltransferase activity"/>
    <property type="evidence" value="ECO:0007669"/>
    <property type="project" value="UniProtKB-KW"/>
</dbReference>
<keyword evidence="1" id="KW-0479">Metal-binding</keyword>
<dbReference type="InterPro" id="IPR048647">
    <property type="entry name" value="RlmA_N"/>
</dbReference>
<dbReference type="PIRSF" id="PIRSF018249">
    <property type="entry name" value="MyrA_prd"/>
    <property type="match status" value="1"/>
</dbReference>
<feature type="binding site" evidence="2">
    <location>
        <position position="186"/>
    </location>
    <ligand>
        <name>S-adenosyl-L-methionine</name>
        <dbReference type="ChEBI" id="CHEBI:59789"/>
    </ligand>
</feature>
<proteinExistence type="predicted"/>
<feature type="domain" description="23S rRNA (guanine(745)-N(1))-methyltransferase N-terminal" evidence="4">
    <location>
        <begin position="5"/>
        <end position="47"/>
    </location>
</feature>
<feature type="binding site" evidence="2">
    <location>
        <position position="68"/>
    </location>
    <ligand>
        <name>S-adenosyl-L-methionine</name>
        <dbReference type="ChEBI" id="CHEBI:59789"/>
    </ligand>
</feature>
<keyword evidence="5" id="KW-0808">Transferase</keyword>
<dbReference type="InterPro" id="IPR029063">
    <property type="entry name" value="SAM-dependent_MTases_sf"/>
</dbReference>
<feature type="binding site" evidence="2">
    <location>
        <begin position="93"/>
        <end position="94"/>
    </location>
    <ligand>
        <name>S-adenosyl-L-methionine</name>
        <dbReference type="ChEBI" id="CHEBI:59789"/>
    </ligand>
</feature>
<evidence type="ECO:0000313" key="5">
    <source>
        <dbReference type="EMBL" id="OZY84590.1"/>
    </source>
</evidence>
<feature type="binding site" evidence="1">
    <location>
        <position position="6"/>
    </location>
    <ligand>
        <name>Zn(2+)</name>
        <dbReference type="ChEBI" id="CHEBI:29105"/>
    </ligand>
</feature>
<dbReference type="Pfam" id="PF21302">
    <property type="entry name" value="Zn_ribbon_RlmA"/>
    <property type="match status" value="1"/>
</dbReference>
<evidence type="ECO:0000259" key="4">
    <source>
        <dbReference type="Pfam" id="PF21302"/>
    </source>
</evidence>
<feature type="binding site" evidence="1">
    <location>
        <position position="22"/>
    </location>
    <ligand>
        <name>Zn(2+)</name>
        <dbReference type="ChEBI" id="CHEBI:29105"/>
    </ligand>
</feature>
<protein>
    <submittedName>
        <fullName evidence="5">rRNA guanine-N1-methyltransferase</fullName>
    </submittedName>
</protein>
<dbReference type="RefSeq" id="WP_094985632.1">
    <property type="nucleotide sequence ID" value="NZ_NHNI01000002.1"/>
</dbReference>
<feature type="binding site" evidence="1">
    <location>
        <position position="26"/>
    </location>
    <ligand>
        <name>Zn(2+)</name>
        <dbReference type="ChEBI" id="CHEBI:29105"/>
    </ligand>
</feature>
<accession>A0A266Q413</accession>
<dbReference type="Gene3D" id="3.40.50.150">
    <property type="entry name" value="Vaccinia Virus protein VP39"/>
    <property type="match status" value="1"/>
</dbReference>
<feature type="binding site" evidence="1">
    <location>
        <position position="9"/>
    </location>
    <ligand>
        <name>Zn(2+)</name>
        <dbReference type="ChEBI" id="CHEBI:29105"/>
    </ligand>
</feature>
<keyword evidence="2" id="KW-0949">S-adenosyl-L-methionine</keyword>
<keyword evidence="6" id="KW-1185">Reference proteome</keyword>
<dbReference type="CDD" id="cd02440">
    <property type="entry name" value="AdoMet_MTases"/>
    <property type="match status" value="1"/>
</dbReference>
<sequence>MNALSCPLCRLPLMLNSQGVGCGNRHQFDRAKEGYLNLLPVQQKHSREPGDAKAQLQARRQFLQAGFFLPLRQRLQQVLPASAQQVLDIGCGEGYFTQGIAEALGSAQVYGMDIAKAGVRLAAKTAKSEAMGTRLIYAVASSFDLPLADESMDLVTRIYAPSKDAELYRVIKSGGMLVIVSPGEQHLLGLRQRIYREVRPHQLTPVPEGFRLIEQQSLLADLTIAQPELRAALLDMTPFAWRMSAELKASLINELFVDRMDFTLSLYNKM</sequence>
<evidence type="ECO:0000259" key="3">
    <source>
        <dbReference type="Pfam" id="PF13649"/>
    </source>
</evidence>
<dbReference type="Pfam" id="PF13649">
    <property type="entry name" value="Methyltransf_25"/>
    <property type="match status" value="1"/>
</dbReference>